<dbReference type="PANTHER" id="PTHR44145:SF3">
    <property type="entry name" value="DNAJ HOMOLOG SUBFAMILY A MEMBER 3, MITOCHONDRIAL"/>
    <property type="match status" value="1"/>
</dbReference>
<dbReference type="SUPFAM" id="SSF46565">
    <property type="entry name" value="Chaperone J-domain"/>
    <property type="match status" value="1"/>
</dbReference>
<proteinExistence type="predicted"/>
<keyword evidence="2" id="KW-1133">Transmembrane helix</keyword>
<evidence type="ECO:0000313" key="4">
    <source>
        <dbReference type="EMBL" id="CAB9511186.1"/>
    </source>
</evidence>
<dbReference type="Pfam" id="PF00226">
    <property type="entry name" value="DnaJ"/>
    <property type="match status" value="1"/>
</dbReference>
<name>A0A9N8E299_9STRA</name>
<feature type="transmembrane region" description="Helical" evidence="2">
    <location>
        <begin position="122"/>
        <end position="141"/>
    </location>
</feature>
<comment type="caution">
    <text evidence="4">The sequence shown here is derived from an EMBL/GenBank/DDBJ whole genome shotgun (WGS) entry which is preliminary data.</text>
</comment>
<dbReference type="Proteomes" id="UP001153069">
    <property type="component" value="Unassembled WGS sequence"/>
</dbReference>
<dbReference type="EMBL" id="CAICTM010000471">
    <property type="protein sequence ID" value="CAB9511186.1"/>
    <property type="molecule type" value="Genomic_DNA"/>
</dbReference>
<dbReference type="CDD" id="cd06257">
    <property type="entry name" value="DnaJ"/>
    <property type="match status" value="1"/>
</dbReference>
<dbReference type="InterPro" id="IPR001623">
    <property type="entry name" value="DnaJ_domain"/>
</dbReference>
<evidence type="ECO:0000256" key="2">
    <source>
        <dbReference type="SAM" id="Phobius"/>
    </source>
</evidence>
<dbReference type="InterPro" id="IPR036869">
    <property type="entry name" value="J_dom_sf"/>
</dbReference>
<accession>A0A9N8E299</accession>
<keyword evidence="2" id="KW-0812">Transmembrane</keyword>
<reference evidence="4" key="1">
    <citation type="submission" date="2020-06" db="EMBL/GenBank/DDBJ databases">
        <authorList>
            <consortium name="Plant Systems Biology data submission"/>
        </authorList>
    </citation>
    <scope>NUCLEOTIDE SEQUENCE</scope>
    <source>
        <strain evidence="4">D6</strain>
    </source>
</reference>
<evidence type="ECO:0000256" key="1">
    <source>
        <dbReference type="ARBA" id="ARBA00023186"/>
    </source>
</evidence>
<keyword evidence="5" id="KW-1185">Reference proteome</keyword>
<organism evidence="4 5">
    <name type="scientific">Seminavis robusta</name>
    <dbReference type="NCBI Taxonomy" id="568900"/>
    <lineage>
        <taxon>Eukaryota</taxon>
        <taxon>Sar</taxon>
        <taxon>Stramenopiles</taxon>
        <taxon>Ochrophyta</taxon>
        <taxon>Bacillariophyta</taxon>
        <taxon>Bacillariophyceae</taxon>
        <taxon>Bacillariophycidae</taxon>
        <taxon>Naviculales</taxon>
        <taxon>Naviculaceae</taxon>
        <taxon>Seminavis</taxon>
    </lineage>
</organism>
<dbReference type="OrthoDB" id="10250354at2759"/>
<gene>
    <name evidence="4" type="ORF">SEMRO_472_G149940.1</name>
</gene>
<evidence type="ECO:0000259" key="3">
    <source>
        <dbReference type="PROSITE" id="PS50076"/>
    </source>
</evidence>
<keyword evidence="2" id="KW-0472">Membrane</keyword>
<dbReference type="InterPro" id="IPR051938">
    <property type="entry name" value="Apopto_cytoskel_mod"/>
</dbReference>
<dbReference type="PROSITE" id="PS50076">
    <property type="entry name" value="DNAJ_2"/>
    <property type="match status" value="1"/>
</dbReference>
<keyword evidence="1" id="KW-0143">Chaperone</keyword>
<dbReference type="AlphaFoldDB" id="A0A9N8E299"/>
<dbReference type="PANTHER" id="PTHR44145">
    <property type="entry name" value="DNAJ HOMOLOG SUBFAMILY A MEMBER 3, MITOCHONDRIAL"/>
    <property type="match status" value="1"/>
</dbReference>
<feature type="domain" description="J" evidence="3">
    <location>
        <begin position="5"/>
        <end position="72"/>
    </location>
</feature>
<dbReference type="Gene3D" id="1.10.287.110">
    <property type="entry name" value="DnaJ domain"/>
    <property type="match status" value="1"/>
</dbReference>
<dbReference type="PRINTS" id="PR00625">
    <property type="entry name" value="JDOMAIN"/>
</dbReference>
<protein>
    <submittedName>
        <fullName evidence="4">Protein DnaJ</fullName>
    </submittedName>
</protein>
<dbReference type="SMART" id="SM00271">
    <property type="entry name" value="DnaJ"/>
    <property type="match status" value="1"/>
</dbReference>
<sequence length="201" mass="23504">MSTRCHYESLGVAKDASLEDIKTSFRSLSKETHPDVAPHGCPKQNAERFKEISEAYRILSNSKDRRRYDLEQQDRFWYQNRSHSNVNNYQYGATYKNMQKNGQPKASGIYGVLDTIFRPRNLLMGVALGIGSTVFYQVFLVDQDAKKKLMQRQQHGNHLVEAWRNPKTGRWEQAAPWDPTYRRLQPTLELVPREQVQTRTR</sequence>
<evidence type="ECO:0000313" key="5">
    <source>
        <dbReference type="Proteomes" id="UP001153069"/>
    </source>
</evidence>